<feature type="region of interest" description="Disordered" evidence="1">
    <location>
        <begin position="336"/>
        <end position="377"/>
    </location>
</feature>
<feature type="compositionally biased region" description="Basic and acidic residues" evidence="1">
    <location>
        <begin position="34"/>
        <end position="44"/>
    </location>
</feature>
<feature type="region of interest" description="Disordered" evidence="1">
    <location>
        <begin position="91"/>
        <end position="141"/>
    </location>
</feature>
<name>A0ABS1DRY7_RUBGE</name>
<feature type="region of interest" description="Disordered" evidence="1">
    <location>
        <begin position="1"/>
        <end position="44"/>
    </location>
</feature>
<gene>
    <name evidence="3" type="ORF">CKO43_02035</name>
</gene>
<dbReference type="InterPro" id="IPR040677">
    <property type="entry name" value="LPD7"/>
</dbReference>
<reference evidence="3" key="1">
    <citation type="submission" date="2017-08" db="EMBL/GenBank/DDBJ databases">
        <authorList>
            <person name="Imhoff J.F."/>
            <person name="Rahn T."/>
            <person name="Kuenzel S."/>
            <person name="Neulinger S.C."/>
        </authorList>
    </citation>
    <scope>NUCLEOTIDE SEQUENCE</scope>
    <source>
        <strain evidence="3">IM 151</strain>
    </source>
</reference>
<evidence type="ECO:0000313" key="4">
    <source>
        <dbReference type="Proteomes" id="UP001041814"/>
    </source>
</evidence>
<dbReference type="EMBL" id="NRRU01000004">
    <property type="protein sequence ID" value="MBK1711557.1"/>
    <property type="molecule type" value="Genomic_DNA"/>
</dbReference>
<sequence length="377" mass="41467">MESDPASGREPGGTVEPADRAAITKARAQTPSHPGERYELHDPFTETTYRASTMKEIVDHADRLQASRIMAVAEDGTRTPIHKIFGKWERLGRLPPRPAPPEQAVSDEPVGKAGAARSEPQEAPTRTSPDSAAAKPRDELEAVRATRAAEIEAALRERYMVKSSKVIVNNVPMGRTEYRYRGDTKRVAFTETAFKLATDNDNPSVARSMVDVAEARNWRVLRVNGSEAFKRQVWLEATARGVRAVGYEPDPADLQLVERERAERQRNRIEPVLDAAGAPRTDNSTPVSAKGTSGRGGGGRKTVLAALEAVLIDRKVPDKQRAAVMAAAEQNLAQRLRNGETHRVKVYDSQAPARNREPTREVSRAPTVERTVPQPAR</sequence>
<comment type="caution">
    <text evidence="3">The sequence shown here is derived from an EMBL/GenBank/DDBJ whole genome shotgun (WGS) entry which is preliminary data.</text>
</comment>
<evidence type="ECO:0000259" key="2">
    <source>
        <dbReference type="Pfam" id="PF18821"/>
    </source>
</evidence>
<keyword evidence="4" id="KW-1185">Reference proteome</keyword>
<feature type="region of interest" description="Disordered" evidence="1">
    <location>
        <begin position="261"/>
        <end position="300"/>
    </location>
</feature>
<protein>
    <recommendedName>
        <fullName evidence="2">Large polyvalent protein-associated domain-containing protein</fullName>
    </recommendedName>
</protein>
<dbReference type="RefSeq" id="WP_200225317.1">
    <property type="nucleotide sequence ID" value="NZ_NRRT01000001.1"/>
</dbReference>
<evidence type="ECO:0000313" key="3">
    <source>
        <dbReference type="EMBL" id="MBK1711557.1"/>
    </source>
</evidence>
<feature type="domain" description="Large polyvalent protein-associated" evidence="2">
    <location>
        <begin position="177"/>
        <end position="260"/>
    </location>
</feature>
<feature type="compositionally biased region" description="Basic and acidic residues" evidence="1">
    <location>
        <begin position="261"/>
        <end position="271"/>
    </location>
</feature>
<organism evidence="3 4">
    <name type="scientific">Rubrivivax gelatinosus</name>
    <name type="common">Rhodocyclus gelatinosus</name>
    <name type="synonym">Rhodopseudomonas gelatinosa</name>
    <dbReference type="NCBI Taxonomy" id="28068"/>
    <lineage>
        <taxon>Bacteria</taxon>
        <taxon>Pseudomonadati</taxon>
        <taxon>Pseudomonadota</taxon>
        <taxon>Betaproteobacteria</taxon>
        <taxon>Burkholderiales</taxon>
        <taxon>Sphaerotilaceae</taxon>
        <taxon>Rubrivivax</taxon>
    </lineage>
</organism>
<reference evidence="3" key="2">
    <citation type="journal article" date="2020" name="Microorganisms">
        <title>Osmotic Adaptation and Compatible Solute Biosynthesis of Phototrophic Bacteria as Revealed from Genome Analyses.</title>
        <authorList>
            <person name="Imhoff J.F."/>
            <person name="Rahn T."/>
            <person name="Kunzel S."/>
            <person name="Keller A."/>
            <person name="Neulinger S.C."/>
        </authorList>
    </citation>
    <scope>NUCLEOTIDE SEQUENCE</scope>
    <source>
        <strain evidence="3">IM 151</strain>
    </source>
</reference>
<dbReference type="Proteomes" id="UP001041814">
    <property type="component" value="Unassembled WGS sequence"/>
</dbReference>
<dbReference type="Pfam" id="PF18821">
    <property type="entry name" value="LPD7"/>
    <property type="match status" value="1"/>
</dbReference>
<feature type="compositionally biased region" description="Basic and acidic residues" evidence="1">
    <location>
        <begin position="337"/>
        <end position="346"/>
    </location>
</feature>
<evidence type="ECO:0000256" key="1">
    <source>
        <dbReference type="SAM" id="MobiDB-lite"/>
    </source>
</evidence>
<accession>A0ABS1DRY7</accession>
<proteinExistence type="predicted"/>
<feature type="compositionally biased region" description="Basic and acidic residues" evidence="1">
    <location>
        <begin position="354"/>
        <end position="363"/>
    </location>
</feature>